<protein>
    <recommendedName>
        <fullName evidence="2">Gelsolin-like domain-containing protein</fullName>
    </recommendedName>
</protein>
<accession>A0A6P8AQA9</accession>
<dbReference type="GO" id="GO:0015629">
    <property type="term" value="C:actin cytoskeleton"/>
    <property type="evidence" value="ECO:0007669"/>
    <property type="project" value="TreeGrafter"/>
</dbReference>
<dbReference type="PANTHER" id="PTHR11977:SF130">
    <property type="entry name" value="SEVERIN"/>
    <property type="match status" value="1"/>
</dbReference>
<dbReference type="SMART" id="SM00262">
    <property type="entry name" value="GEL"/>
    <property type="match status" value="3"/>
</dbReference>
<dbReference type="Proteomes" id="UP000515153">
    <property type="component" value="Unplaced"/>
</dbReference>
<evidence type="ECO:0000259" key="2">
    <source>
        <dbReference type="Pfam" id="PF00626"/>
    </source>
</evidence>
<dbReference type="InterPro" id="IPR029006">
    <property type="entry name" value="ADF-H/Gelsolin-like_dom_sf"/>
</dbReference>
<dbReference type="GO" id="GO:0051015">
    <property type="term" value="F:actin filament binding"/>
    <property type="evidence" value="ECO:0007669"/>
    <property type="project" value="InterPro"/>
</dbReference>
<feature type="domain" description="Gelsolin-like" evidence="2">
    <location>
        <begin position="70"/>
        <end position="161"/>
    </location>
</feature>
<dbReference type="GO" id="GO:0008154">
    <property type="term" value="P:actin polymerization or depolymerization"/>
    <property type="evidence" value="ECO:0007669"/>
    <property type="project" value="TreeGrafter"/>
</dbReference>
<feature type="region of interest" description="Disordered" evidence="1">
    <location>
        <begin position="304"/>
        <end position="327"/>
    </location>
</feature>
<dbReference type="AlphaFoldDB" id="A0A6P8AQA9"/>
<dbReference type="InterPro" id="IPR036180">
    <property type="entry name" value="Gelsolin-like_dom_sf"/>
</dbReference>
<reference evidence="4" key="3">
    <citation type="submission" date="2025-08" db="UniProtKB">
        <authorList>
            <consortium name="RefSeq"/>
        </authorList>
    </citation>
    <scope>IDENTIFICATION</scope>
    <source>
        <strain evidence="4">NI907</strain>
    </source>
</reference>
<dbReference type="GO" id="GO:0005737">
    <property type="term" value="C:cytoplasm"/>
    <property type="evidence" value="ECO:0007669"/>
    <property type="project" value="TreeGrafter"/>
</dbReference>
<keyword evidence="3" id="KW-1185">Reference proteome</keyword>
<feature type="compositionally biased region" description="Low complexity" evidence="1">
    <location>
        <begin position="94"/>
        <end position="105"/>
    </location>
</feature>
<evidence type="ECO:0000256" key="1">
    <source>
        <dbReference type="SAM" id="MobiDB-lite"/>
    </source>
</evidence>
<dbReference type="SUPFAM" id="SSF82754">
    <property type="entry name" value="C-terminal, gelsolin-like domain of Sec23/24"/>
    <property type="match status" value="1"/>
</dbReference>
<name>A0A6P8AQA9_PYRGI</name>
<proteinExistence type="predicted"/>
<dbReference type="CDD" id="cd11290">
    <property type="entry name" value="gelsolin_S1_like"/>
    <property type="match status" value="1"/>
</dbReference>
<feature type="region of interest" description="Disordered" evidence="1">
    <location>
        <begin position="92"/>
        <end position="112"/>
    </location>
</feature>
<dbReference type="InterPro" id="IPR007123">
    <property type="entry name" value="Gelsolin-like_dom"/>
</dbReference>
<dbReference type="Pfam" id="PF00626">
    <property type="entry name" value="Gelsolin"/>
    <property type="match status" value="2"/>
</dbReference>
<evidence type="ECO:0000313" key="4">
    <source>
        <dbReference type="RefSeq" id="XP_030977070.1"/>
    </source>
</evidence>
<dbReference type="RefSeq" id="XP_030977070.1">
    <property type="nucleotide sequence ID" value="XM_031132085.1"/>
</dbReference>
<reference evidence="4" key="2">
    <citation type="submission" date="2019-10" db="EMBL/GenBank/DDBJ databases">
        <authorList>
            <consortium name="NCBI Genome Project"/>
        </authorList>
    </citation>
    <scope>NUCLEOTIDE SEQUENCE</scope>
    <source>
        <strain evidence="4">NI907</strain>
    </source>
</reference>
<gene>
    <name evidence="4" type="ORF">PgNI_12130</name>
</gene>
<organism evidence="3 4">
    <name type="scientific">Pyricularia grisea</name>
    <name type="common">Crabgrass-specific blast fungus</name>
    <name type="synonym">Magnaporthe grisea</name>
    <dbReference type="NCBI Taxonomy" id="148305"/>
    <lineage>
        <taxon>Eukaryota</taxon>
        <taxon>Fungi</taxon>
        <taxon>Dikarya</taxon>
        <taxon>Ascomycota</taxon>
        <taxon>Pezizomycotina</taxon>
        <taxon>Sordariomycetes</taxon>
        <taxon>Sordariomycetidae</taxon>
        <taxon>Magnaporthales</taxon>
        <taxon>Pyriculariaceae</taxon>
        <taxon>Pyricularia</taxon>
    </lineage>
</organism>
<dbReference type="KEGG" id="pgri:PgNI_12130"/>
<reference evidence="4" key="1">
    <citation type="journal article" date="2019" name="Mol. Biol. Evol.">
        <title>Blast fungal genomes show frequent chromosomal changes, gene gains and losses, and effector gene turnover.</title>
        <authorList>
            <person name="Gomez Luciano L.B."/>
            <person name="Jason Tsai I."/>
            <person name="Chuma I."/>
            <person name="Tosa Y."/>
            <person name="Chen Y.H."/>
            <person name="Li J.Y."/>
            <person name="Li M.Y."/>
            <person name="Jade Lu M.Y."/>
            <person name="Nakayashiki H."/>
            <person name="Li W.H."/>
        </authorList>
    </citation>
    <scope>NUCLEOTIDE SEQUENCE</scope>
    <source>
        <strain evidence="4">NI907</strain>
    </source>
</reference>
<dbReference type="Gene3D" id="3.40.20.10">
    <property type="entry name" value="Severin"/>
    <property type="match status" value="3"/>
</dbReference>
<evidence type="ECO:0000313" key="3">
    <source>
        <dbReference type="Proteomes" id="UP000515153"/>
    </source>
</evidence>
<dbReference type="GeneID" id="41966990"/>
<dbReference type="SUPFAM" id="SSF55753">
    <property type="entry name" value="Actin depolymerizing proteins"/>
    <property type="match status" value="2"/>
</dbReference>
<dbReference type="PANTHER" id="PTHR11977">
    <property type="entry name" value="VILLIN"/>
    <property type="match status" value="1"/>
</dbReference>
<feature type="domain" description="Gelsolin-like" evidence="2">
    <location>
        <begin position="216"/>
        <end position="266"/>
    </location>
</feature>
<dbReference type="InterPro" id="IPR007122">
    <property type="entry name" value="Villin/Gelsolin"/>
</dbReference>
<sequence>MPPNKGLVHLKEYDIKDSNVELIGSALDHRVKYQSAQTEPAWNDGRVGIEPGLLVWRIERFEVVPWPRDRYGQFYDGDSYIVLHSWKVGKENQDAQQQQQQQQQEEAADSEQEQNKLGHEIFFWLGRYTTQDEAGTAAYKTVELDEFLRGRATQHRELQKCMSDEFVALFPRIKILSGGVESGFRRVEEDPEEKQDYVTLLRVFKLPGGKAGRDSIVVHEVEASAASLDDKDVFVLDTGSKIWVWQGRACSPMEKAKAAQVVHDMTLAKHVEVEVLSQTESRHSVVVSMLGGKDEYGPSHEFKCARPVGTRSGEESSQQTQQRRRPRRLWRLSDASGRLEFTLVKDGEPLSPRDLDGNDVFLLDDEGREIWIWEGRGASKAEKASWLRVAQHYVRRTLEQEGGDEDDLYSTPIAKVKQGDETQGFMRALQAR</sequence>